<dbReference type="InterPro" id="IPR020095">
    <property type="entry name" value="PsdUridine_synth_TruA_C"/>
</dbReference>
<dbReference type="GO" id="GO:0160147">
    <property type="term" value="F:tRNA pseudouridine(38-40) synthase activity"/>
    <property type="evidence" value="ECO:0007669"/>
    <property type="project" value="UniProtKB-EC"/>
</dbReference>
<feature type="domain" description="Pseudouridine synthase I TruA alpha/beta" evidence="9">
    <location>
        <begin position="162"/>
        <end position="263"/>
    </location>
</feature>
<dbReference type="GO" id="GO:0003723">
    <property type="term" value="F:RNA binding"/>
    <property type="evidence" value="ECO:0007669"/>
    <property type="project" value="InterPro"/>
</dbReference>
<evidence type="ECO:0000256" key="4">
    <source>
        <dbReference type="HAMAP-Rule" id="MF_00171"/>
    </source>
</evidence>
<keyword evidence="2 4" id="KW-0819">tRNA processing</keyword>
<dbReference type="FunFam" id="3.30.70.580:FF:000001">
    <property type="entry name" value="tRNA pseudouridine synthase A"/>
    <property type="match status" value="1"/>
</dbReference>
<evidence type="ECO:0000256" key="6">
    <source>
        <dbReference type="PIRSR" id="PIRSR001430-2"/>
    </source>
</evidence>
<dbReference type="NCBIfam" id="TIGR00071">
    <property type="entry name" value="hisT_truA"/>
    <property type="match status" value="1"/>
</dbReference>
<dbReference type="HAMAP" id="MF_00171">
    <property type="entry name" value="TruA"/>
    <property type="match status" value="1"/>
</dbReference>
<dbReference type="SUPFAM" id="SSF55120">
    <property type="entry name" value="Pseudouridine synthase"/>
    <property type="match status" value="1"/>
</dbReference>
<evidence type="ECO:0000256" key="1">
    <source>
        <dbReference type="ARBA" id="ARBA00009375"/>
    </source>
</evidence>
<dbReference type="EMBL" id="PDJD01000001">
    <property type="protein sequence ID" value="PFG18961.1"/>
    <property type="molecule type" value="Genomic_DNA"/>
</dbReference>
<dbReference type="InterPro" id="IPR020097">
    <property type="entry name" value="PsdUridine_synth_TruA_a/b_dom"/>
</dbReference>
<dbReference type="Gene3D" id="3.30.70.660">
    <property type="entry name" value="Pseudouridine synthase I, catalytic domain, C-terminal subdomain"/>
    <property type="match status" value="1"/>
</dbReference>
<comment type="similarity">
    <text evidence="1 4 7">Belongs to the tRNA pseudouridine synthase TruA family.</text>
</comment>
<proteinExistence type="inferred from homology"/>
<evidence type="ECO:0000256" key="8">
    <source>
        <dbReference type="SAM" id="MobiDB-lite"/>
    </source>
</evidence>
<dbReference type="InterPro" id="IPR020094">
    <property type="entry name" value="TruA/RsuA/RluB/E/F_N"/>
</dbReference>
<dbReference type="OrthoDB" id="9811823at2"/>
<dbReference type="Gene3D" id="3.30.70.580">
    <property type="entry name" value="Pseudouridine synthase I, catalytic domain, N-terminal subdomain"/>
    <property type="match status" value="1"/>
</dbReference>
<keyword evidence="3 4" id="KW-0413">Isomerase</keyword>
<evidence type="ECO:0000313" key="10">
    <source>
        <dbReference type="EMBL" id="PFG18961.1"/>
    </source>
</evidence>
<comment type="caution">
    <text evidence="4">Lacks conserved residue(s) required for the propagation of feature annotation.</text>
</comment>
<sequence length="308" mass="32971">MTDAFPNESIRVRLDLAYDGAASHGWARQPGLRTVQGVLEEALSTLLRRPVPVTVAGRTDAGVHARGQVVHLDVTQREWAALPGRSERTPESSLLARMAGLLPPDIVVGRVEVVPAAFDARFAALWRRYSYRIHDGAAPDPLLRSWVVHHRRPLDELAMAQAAGTLVGEHDFLAFCKPRAGATTIRTLLGLSVARAGDIVTIEARADAFCHSMVRSLVGALMVVGEGRRAVAWPREVLDRRHRDGAVPLAPAPGLVLEEVGYPPSQGLAQRARQARAVRGPVHGPVQGARRGVGGAGCAPQEGQSSSS</sequence>
<dbReference type="PIRSF" id="PIRSF001430">
    <property type="entry name" value="tRNA_psdUrid_synth"/>
    <property type="match status" value="1"/>
</dbReference>
<dbReference type="Proteomes" id="UP000224915">
    <property type="component" value="Unassembled WGS sequence"/>
</dbReference>
<dbReference type="Pfam" id="PF01416">
    <property type="entry name" value="PseudoU_synth_1"/>
    <property type="match status" value="2"/>
</dbReference>
<keyword evidence="11" id="KW-1185">Reference proteome</keyword>
<reference evidence="10 11" key="1">
    <citation type="submission" date="2017-10" db="EMBL/GenBank/DDBJ databases">
        <title>Sequencing the genomes of 1000 actinobacteria strains.</title>
        <authorList>
            <person name="Klenk H.-P."/>
        </authorList>
    </citation>
    <scope>NUCLEOTIDE SEQUENCE [LARGE SCALE GENOMIC DNA]</scope>
    <source>
        <strain evidence="10 11">DSM 21801</strain>
    </source>
</reference>
<dbReference type="InterPro" id="IPR001406">
    <property type="entry name" value="PsdUridine_synth_TruA"/>
</dbReference>
<dbReference type="RefSeq" id="WP_098468171.1">
    <property type="nucleotide sequence ID" value="NZ_PDJD01000001.1"/>
</dbReference>
<dbReference type="CDD" id="cd02570">
    <property type="entry name" value="PseudoU_synth_EcTruA"/>
    <property type="match status" value="1"/>
</dbReference>
<feature type="active site" description="Nucleophile" evidence="4 5">
    <location>
        <position position="60"/>
    </location>
</feature>
<dbReference type="InterPro" id="IPR020103">
    <property type="entry name" value="PsdUridine_synth_cat_dom_sf"/>
</dbReference>
<feature type="region of interest" description="Disordered" evidence="8">
    <location>
        <begin position="273"/>
        <end position="308"/>
    </location>
</feature>
<feature type="compositionally biased region" description="Low complexity" evidence="8">
    <location>
        <begin position="273"/>
        <end position="290"/>
    </location>
</feature>
<evidence type="ECO:0000259" key="9">
    <source>
        <dbReference type="Pfam" id="PF01416"/>
    </source>
</evidence>
<evidence type="ECO:0000256" key="5">
    <source>
        <dbReference type="PIRSR" id="PIRSR001430-1"/>
    </source>
</evidence>
<evidence type="ECO:0000313" key="11">
    <source>
        <dbReference type="Proteomes" id="UP000224915"/>
    </source>
</evidence>
<comment type="catalytic activity">
    <reaction evidence="4 7">
        <text>uridine(38/39/40) in tRNA = pseudouridine(38/39/40) in tRNA</text>
        <dbReference type="Rhea" id="RHEA:22376"/>
        <dbReference type="Rhea" id="RHEA-COMP:10085"/>
        <dbReference type="Rhea" id="RHEA-COMP:10087"/>
        <dbReference type="ChEBI" id="CHEBI:65314"/>
        <dbReference type="ChEBI" id="CHEBI:65315"/>
        <dbReference type="EC" id="5.4.99.12"/>
    </reaction>
</comment>
<evidence type="ECO:0000256" key="3">
    <source>
        <dbReference type="ARBA" id="ARBA00023235"/>
    </source>
</evidence>
<dbReference type="PANTHER" id="PTHR11142:SF0">
    <property type="entry name" value="TRNA PSEUDOURIDINE SYNTHASE-LIKE 1"/>
    <property type="match status" value="1"/>
</dbReference>
<gene>
    <name evidence="4" type="primary">truA</name>
    <name evidence="10" type="ORF">ATL40_0515</name>
</gene>
<comment type="subunit">
    <text evidence="4">Homodimer.</text>
</comment>
<dbReference type="EC" id="5.4.99.12" evidence="4"/>
<dbReference type="PANTHER" id="PTHR11142">
    <property type="entry name" value="PSEUDOURIDYLATE SYNTHASE"/>
    <property type="match status" value="1"/>
</dbReference>
<feature type="binding site" evidence="4 6">
    <location>
        <position position="129"/>
    </location>
    <ligand>
        <name>substrate</name>
    </ligand>
</feature>
<comment type="function">
    <text evidence="4">Formation of pseudouridine at positions 38, 39 and 40 in the anticodon stem and loop of transfer RNAs.</text>
</comment>
<name>A0A2A9CXT7_9MICO</name>
<evidence type="ECO:0000256" key="2">
    <source>
        <dbReference type="ARBA" id="ARBA00022694"/>
    </source>
</evidence>
<protein>
    <recommendedName>
        <fullName evidence="4">tRNA pseudouridine synthase A</fullName>
        <ecNumber evidence="4">5.4.99.12</ecNumber>
    </recommendedName>
    <alternativeName>
        <fullName evidence="4">tRNA pseudouridine(38-40) synthase</fullName>
    </alternativeName>
    <alternativeName>
        <fullName evidence="4">tRNA pseudouridylate synthase I</fullName>
    </alternativeName>
    <alternativeName>
        <fullName evidence="4">tRNA-uridine isomerase I</fullName>
    </alternativeName>
</protein>
<comment type="caution">
    <text evidence="10">The sequence shown here is derived from an EMBL/GenBank/DDBJ whole genome shotgun (WGS) entry which is preliminary data.</text>
</comment>
<organism evidence="10 11">
    <name type="scientific">Serinibacter salmoneus</name>
    <dbReference type="NCBI Taxonomy" id="556530"/>
    <lineage>
        <taxon>Bacteria</taxon>
        <taxon>Bacillati</taxon>
        <taxon>Actinomycetota</taxon>
        <taxon>Actinomycetes</taxon>
        <taxon>Micrococcales</taxon>
        <taxon>Beutenbergiaceae</taxon>
        <taxon>Serinibacter</taxon>
    </lineage>
</organism>
<evidence type="ECO:0000256" key="7">
    <source>
        <dbReference type="RuleBase" id="RU003792"/>
    </source>
</evidence>
<accession>A0A2A9CXT7</accession>
<feature type="domain" description="Pseudouridine synthase I TruA alpha/beta" evidence="9">
    <location>
        <begin position="18"/>
        <end position="84"/>
    </location>
</feature>
<dbReference type="GO" id="GO:0031119">
    <property type="term" value="P:tRNA pseudouridine synthesis"/>
    <property type="evidence" value="ECO:0007669"/>
    <property type="project" value="UniProtKB-UniRule"/>
</dbReference>
<dbReference type="AlphaFoldDB" id="A0A2A9CXT7"/>